<dbReference type="InterPro" id="IPR045155">
    <property type="entry name" value="Beta-lactam_cat"/>
</dbReference>
<keyword evidence="1" id="KW-0732">Signal</keyword>
<feature type="signal peptide" evidence="1">
    <location>
        <begin position="1"/>
        <end position="21"/>
    </location>
</feature>
<feature type="domain" description="Beta-lactamase class A catalytic" evidence="2">
    <location>
        <begin position="78"/>
        <end position="269"/>
    </location>
</feature>
<dbReference type="GO" id="GO:0008800">
    <property type="term" value="F:beta-lactamase activity"/>
    <property type="evidence" value="ECO:0007669"/>
    <property type="project" value="InterPro"/>
</dbReference>
<dbReference type="OrthoDB" id="1884322at2"/>
<name>A0A1I1DJL0_9BACT</name>
<dbReference type="RefSeq" id="WP_091505979.1">
    <property type="nucleotide sequence ID" value="NZ_FOLE01000001.1"/>
</dbReference>
<organism evidence="3 4">
    <name type="scientific">Flexibacter flexilis DSM 6793</name>
    <dbReference type="NCBI Taxonomy" id="927664"/>
    <lineage>
        <taxon>Bacteria</taxon>
        <taxon>Pseudomonadati</taxon>
        <taxon>Bacteroidota</taxon>
        <taxon>Cytophagia</taxon>
        <taxon>Cytophagales</taxon>
        <taxon>Flexibacteraceae</taxon>
        <taxon>Flexibacter</taxon>
    </lineage>
</organism>
<dbReference type="EMBL" id="FOLE01000001">
    <property type="protein sequence ID" value="SFB74552.1"/>
    <property type="molecule type" value="Genomic_DNA"/>
</dbReference>
<feature type="chain" id="PRO_5011463830" evidence="1">
    <location>
        <begin position="22"/>
        <end position="415"/>
    </location>
</feature>
<dbReference type="STRING" id="927664.SAMN05421780_101235"/>
<proteinExistence type="predicted"/>
<dbReference type="AlphaFoldDB" id="A0A1I1DJL0"/>
<evidence type="ECO:0000313" key="4">
    <source>
        <dbReference type="Proteomes" id="UP000199514"/>
    </source>
</evidence>
<dbReference type="Gene3D" id="3.40.710.10">
    <property type="entry name" value="DD-peptidase/beta-lactamase superfamily"/>
    <property type="match status" value="1"/>
</dbReference>
<dbReference type="GO" id="GO:0030655">
    <property type="term" value="P:beta-lactam antibiotic catabolic process"/>
    <property type="evidence" value="ECO:0007669"/>
    <property type="project" value="InterPro"/>
</dbReference>
<evidence type="ECO:0000259" key="2">
    <source>
        <dbReference type="Pfam" id="PF13354"/>
    </source>
</evidence>
<accession>A0A1I1DJL0</accession>
<keyword evidence="4" id="KW-1185">Reference proteome</keyword>
<dbReference type="SUPFAM" id="SSF56601">
    <property type="entry name" value="beta-lactamase/transpeptidase-like"/>
    <property type="match status" value="1"/>
</dbReference>
<dbReference type="Proteomes" id="UP000199514">
    <property type="component" value="Unassembled WGS sequence"/>
</dbReference>
<sequence length="415" mass="48316">MKHLKYFCLVACMLCFRTAVAQPDSSQAHYTGLVDSLLRSNAPLFGKVLNNLPHYDVQIIYTRIFRDKDNKPRFEHHTFQLDTTQYFNPASTVKLPSIALTLEKLNHLQRKGVKISKNDIIGWGATPCQRAQKAFPARHTLAEYMKRMLLVSDNNGYNRLYDFLGQAYVNDRLEQLGYKNARIIQKFMPCTPAGNCQTPVFSFYSPKKKLLYKQAAAHNSRELYVPLANTLKGKGYYSGGRYVAEPYPFTYSNFLSLKNLHDILTALIFPYSVPKSRRFDLTTEDYQFIRKYMSRYPRESEFAEYKRRPYNDSYKKYLLYGQRMDTITDNLRIFNIVGLSYGYQIDCAYIADFENNTEFMISAIINVNENCVYNDGVYAYGLGFNFLKNLGQVIRQYEKATPKPNQPNLRMFQQL</sequence>
<protein>
    <submittedName>
        <fullName evidence="3">Beta-lactamase enzyme family protein</fullName>
    </submittedName>
</protein>
<gene>
    <name evidence="3" type="ORF">SAMN05421780_101235</name>
</gene>
<reference evidence="3 4" key="1">
    <citation type="submission" date="2016-10" db="EMBL/GenBank/DDBJ databases">
        <authorList>
            <person name="de Groot N.N."/>
        </authorList>
    </citation>
    <scope>NUCLEOTIDE SEQUENCE [LARGE SCALE GENOMIC DNA]</scope>
    <source>
        <strain evidence="3 4">DSM 6793</strain>
    </source>
</reference>
<evidence type="ECO:0000313" key="3">
    <source>
        <dbReference type="EMBL" id="SFB74552.1"/>
    </source>
</evidence>
<dbReference type="InterPro" id="IPR012338">
    <property type="entry name" value="Beta-lactam/transpept-like"/>
</dbReference>
<evidence type="ECO:0000256" key="1">
    <source>
        <dbReference type="SAM" id="SignalP"/>
    </source>
</evidence>
<dbReference type="Pfam" id="PF13354">
    <property type="entry name" value="Beta-lactamase2"/>
    <property type="match status" value="1"/>
</dbReference>